<proteinExistence type="predicted"/>
<feature type="compositionally biased region" description="Low complexity" evidence="1">
    <location>
        <begin position="46"/>
        <end position="56"/>
    </location>
</feature>
<gene>
    <name evidence="3" type="ORF">DVA86_12605</name>
</gene>
<dbReference type="Proteomes" id="UP000254425">
    <property type="component" value="Chromosome"/>
</dbReference>
<dbReference type="Gene3D" id="3.30.70.260">
    <property type="match status" value="1"/>
</dbReference>
<name>A0A345XP05_9ACTN</name>
<feature type="compositionally biased region" description="Pro residues" evidence="1">
    <location>
        <begin position="33"/>
        <end position="45"/>
    </location>
</feature>
<feature type="region of interest" description="Disordered" evidence="1">
    <location>
        <begin position="1"/>
        <end position="56"/>
    </location>
</feature>
<dbReference type="InterPro" id="IPR045865">
    <property type="entry name" value="ACT-like_dom_sf"/>
</dbReference>
<dbReference type="AlphaFoldDB" id="A0A345XP05"/>
<reference evidence="3 4" key="1">
    <citation type="submission" date="2018-07" db="EMBL/GenBank/DDBJ databases">
        <title>Draft genome of the type strain Streptomyces armeniacus ATCC 15676.</title>
        <authorList>
            <person name="Labana P."/>
            <person name="Gosse J.T."/>
            <person name="Boddy C.N."/>
        </authorList>
    </citation>
    <scope>NUCLEOTIDE SEQUENCE [LARGE SCALE GENOMIC DNA]</scope>
    <source>
        <strain evidence="3 4">ATCC 15676</strain>
    </source>
</reference>
<protein>
    <submittedName>
        <fullName evidence="3">Bifunctional (P)ppGpp synthetase/guanosine-3',5'-bis(Diphosphate) 3'-pyrophosphohydrolase</fullName>
    </submittedName>
</protein>
<dbReference type="KEGG" id="sarm:DVA86_12605"/>
<organism evidence="3 4">
    <name type="scientific">Streptomyces armeniacus</name>
    <dbReference type="NCBI Taxonomy" id="83291"/>
    <lineage>
        <taxon>Bacteria</taxon>
        <taxon>Bacillati</taxon>
        <taxon>Actinomycetota</taxon>
        <taxon>Actinomycetes</taxon>
        <taxon>Kitasatosporales</taxon>
        <taxon>Streptomycetaceae</taxon>
        <taxon>Streptomyces</taxon>
    </lineage>
</organism>
<dbReference type="EMBL" id="CP031320">
    <property type="protein sequence ID" value="AXK33371.1"/>
    <property type="molecule type" value="Genomic_DNA"/>
</dbReference>
<keyword evidence="3" id="KW-0378">Hydrolase</keyword>
<sequence length="215" mass="22354">MVSDPEPARTPPSPSRHASEVYKRRRPSGPAAPSCPPSTTPPTPAPASSSASSAAASSAASSAESVSVVTPHPDAPVRLARCCTPVPPDAVTGFPVRGGAVTVHRDSCQTVVRMAAAGRSSVSVRWRKLQAGCRVTLLAEAFGRPQLLADLTETIASEGAAVVSADVEPPCEQRVRHTYTLHLPDATGLPALMRAMRRVPGVYDVSRAVRRVPAG</sequence>
<dbReference type="SUPFAM" id="SSF55021">
    <property type="entry name" value="ACT-like"/>
    <property type="match status" value="1"/>
</dbReference>
<keyword evidence="4" id="KW-1185">Reference proteome</keyword>
<evidence type="ECO:0000313" key="4">
    <source>
        <dbReference type="Proteomes" id="UP000254425"/>
    </source>
</evidence>
<evidence type="ECO:0000259" key="2">
    <source>
        <dbReference type="PROSITE" id="PS51671"/>
    </source>
</evidence>
<dbReference type="PROSITE" id="PS51671">
    <property type="entry name" value="ACT"/>
    <property type="match status" value="1"/>
</dbReference>
<dbReference type="GO" id="GO:0016787">
    <property type="term" value="F:hydrolase activity"/>
    <property type="evidence" value="ECO:0007669"/>
    <property type="project" value="UniProtKB-KW"/>
</dbReference>
<evidence type="ECO:0000313" key="3">
    <source>
        <dbReference type="EMBL" id="AXK33371.1"/>
    </source>
</evidence>
<evidence type="ECO:0000256" key="1">
    <source>
        <dbReference type="SAM" id="MobiDB-lite"/>
    </source>
</evidence>
<dbReference type="Pfam" id="PF13291">
    <property type="entry name" value="ACT_4"/>
    <property type="match status" value="1"/>
</dbReference>
<feature type="domain" description="ACT" evidence="2">
    <location>
        <begin position="136"/>
        <end position="210"/>
    </location>
</feature>
<dbReference type="InterPro" id="IPR002912">
    <property type="entry name" value="ACT_dom"/>
</dbReference>
<accession>A0A345XP05</accession>